<evidence type="ECO:0000313" key="3">
    <source>
        <dbReference type="EMBL" id="PJZ94940.1"/>
    </source>
</evidence>
<feature type="region of interest" description="Disordered" evidence="1">
    <location>
        <begin position="59"/>
        <end position="100"/>
    </location>
</feature>
<name>A0A2N0BEF8_9LEPT</name>
<dbReference type="AlphaFoldDB" id="A0A2N0BEF8"/>
<organism evidence="3">
    <name type="scientific">Leptospira ellisii</name>
    <dbReference type="NCBI Taxonomy" id="2023197"/>
    <lineage>
        <taxon>Bacteria</taxon>
        <taxon>Pseudomonadati</taxon>
        <taxon>Spirochaetota</taxon>
        <taxon>Spirochaetia</taxon>
        <taxon>Leptospirales</taxon>
        <taxon>Leptospiraceae</taxon>
        <taxon>Leptospira</taxon>
    </lineage>
</organism>
<comment type="caution">
    <text evidence="3">The sequence shown here is derived from an EMBL/GenBank/DDBJ whole genome shotgun (WGS) entry which is preliminary data.</text>
</comment>
<dbReference type="NCBIfam" id="NF047552">
    <property type="entry name" value="LIC_20245_11074_fam"/>
    <property type="match status" value="1"/>
</dbReference>
<dbReference type="EMBL" id="NPEF01000001">
    <property type="protein sequence ID" value="PJZ94940.1"/>
    <property type="molecule type" value="Genomic_DNA"/>
</dbReference>
<protein>
    <submittedName>
        <fullName evidence="3">Uncharacterized protein</fullName>
    </submittedName>
</protein>
<accession>A0A2N0BLV7</accession>
<keyword evidence="4" id="KW-1185">Reference proteome</keyword>
<dbReference type="EMBL" id="NPEF02000013">
    <property type="protein sequence ID" value="MDV6236339.1"/>
    <property type="molecule type" value="Genomic_DNA"/>
</dbReference>
<accession>A0A2N0BEF8</accession>
<proteinExistence type="predicted"/>
<dbReference type="RefSeq" id="WP_100746565.1">
    <property type="nucleotide sequence ID" value="NZ_NPEF02000013.1"/>
</dbReference>
<reference evidence="2" key="3">
    <citation type="submission" date="2023-10" db="EMBL/GenBank/DDBJ databases">
        <authorList>
            <person name="Picardeau M."/>
            <person name="Thibeaux R."/>
        </authorList>
    </citation>
    <scope>NUCLEOTIDE SEQUENCE</scope>
    <source>
        <strain evidence="2">ATI7-C-A5</strain>
    </source>
</reference>
<evidence type="ECO:0000313" key="2">
    <source>
        <dbReference type="EMBL" id="MDV6236339.1"/>
    </source>
</evidence>
<evidence type="ECO:0000313" key="4">
    <source>
        <dbReference type="Proteomes" id="UP000232122"/>
    </source>
</evidence>
<gene>
    <name evidence="3" type="ORF">CH379_00260</name>
    <name evidence="2" type="ORF">CH379_011950</name>
</gene>
<evidence type="ECO:0000256" key="1">
    <source>
        <dbReference type="SAM" id="MobiDB-lite"/>
    </source>
</evidence>
<dbReference type="Proteomes" id="UP000232122">
    <property type="component" value="Unassembled WGS sequence"/>
</dbReference>
<sequence>MKRIFIFAPIVVVLTSLVYFAFFGDESPSKNGEDETLKSGLSKSTVTLQEDSLFESGNFLDFSESSEPETVAQNETEENSETDPNKRKVGGIQGLSPEEREKLRKEMIQRAKPLAERFPNNALIPRELGKEQEAKRKKEEERMGEIRAALLEGREVPKSEMRFYLDSKIKRSDDMTEILAYGLKLFKDNPQNNYPAASLKTIEERLSSLQKSKEELLSAQKNLDQTP</sequence>
<dbReference type="NCBIfam" id="NF047523">
    <property type="entry name" value="LIC_20245_fam"/>
    <property type="match status" value="1"/>
</dbReference>
<reference evidence="3" key="1">
    <citation type="submission" date="2017-07" db="EMBL/GenBank/DDBJ databases">
        <title>Leptospira spp. isolated from tropical soils.</title>
        <authorList>
            <person name="Thibeaux R."/>
            <person name="Iraola G."/>
            <person name="Ferres I."/>
            <person name="Bierque E."/>
            <person name="Girault D."/>
            <person name="Soupe-Gilbert M.-E."/>
            <person name="Picardeau M."/>
            <person name="Goarant C."/>
        </authorList>
    </citation>
    <scope>NUCLEOTIDE SEQUENCE [LARGE SCALE GENOMIC DNA]</scope>
    <source>
        <strain evidence="3">ATI7-C-A5</strain>
    </source>
</reference>
<reference evidence="2 4" key="2">
    <citation type="journal article" date="2018" name="Microb. Genom.">
        <title>Deciphering the unexplored Leptospira diversity from soils uncovers genomic evolution to virulence.</title>
        <authorList>
            <person name="Thibeaux R."/>
            <person name="Iraola G."/>
            <person name="Ferres I."/>
            <person name="Bierque E."/>
            <person name="Girault D."/>
            <person name="Soupe-Gilbert M.E."/>
            <person name="Picardeau M."/>
            <person name="Goarant C."/>
        </authorList>
    </citation>
    <scope>NUCLEOTIDE SEQUENCE [LARGE SCALE GENOMIC DNA]</scope>
    <source>
        <strain evidence="2 4">ATI7-C-A5</strain>
    </source>
</reference>
<dbReference type="OrthoDB" id="345965at2"/>